<feature type="compositionally biased region" description="Low complexity" evidence="1">
    <location>
        <begin position="221"/>
        <end position="241"/>
    </location>
</feature>
<dbReference type="EMBL" id="QXFM01000006">
    <property type="protein sequence ID" value="RIV92834.1"/>
    <property type="molecule type" value="Genomic_DNA"/>
</dbReference>
<dbReference type="Proteomes" id="UP000265366">
    <property type="component" value="Unassembled WGS sequence"/>
</dbReference>
<evidence type="ECO:0000313" key="3">
    <source>
        <dbReference type="Proteomes" id="UP000265366"/>
    </source>
</evidence>
<evidence type="ECO:0000256" key="1">
    <source>
        <dbReference type="SAM" id="MobiDB-lite"/>
    </source>
</evidence>
<reference evidence="2 3" key="1">
    <citation type="submission" date="2018-08" db="EMBL/GenBank/DDBJ databases">
        <title>Erythrobacter zhengii sp.nov., a bacterium isolated from deep-sea sediment.</title>
        <authorList>
            <person name="Fang C."/>
            <person name="Wu Y.-H."/>
            <person name="Sun C."/>
            <person name="Wang H."/>
            <person name="Cheng H."/>
            <person name="Meng F.-X."/>
            <person name="Wang C.-S."/>
            <person name="Xu X.-W."/>
        </authorList>
    </citation>
    <scope>NUCLEOTIDE SEQUENCE [LARGE SCALE GENOMIC DNA]</scope>
    <source>
        <strain evidence="2 3">CCTCC AB 2015396</strain>
    </source>
</reference>
<sequence length="272" mass="29078">MCGHAALVASGSSDLATDYTDWGSVNGPGRRGCAQGDLFSCYSMSQLLANTASPYRNLASSIPFSRAACEGDVIYACFHLMSAVQELPEPALGTYADEYLLSFDRACRLGETRACSEVPRARLMQERAGRFGAATAMHMLVVDNGLAEGNWGGSVMYALEDARTASVVDYTVGRLADAGRMADIRQQDLPVIVRMLGNTSAARAARSEMDRRARQYAQGNSRSNSSSWPSSTSSSSRSSTYTPPPRQQTCTESYTGGGSGVNGRGSRIVRCN</sequence>
<dbReference type="AlphaFoldDB" id="A0A3A1PI85"/>
<evidence type="ECO:0008006" key="4">
    <source>
        <dbReference type="Google" id="ProtNLM"/>
    </source>
</evidence>
<keyword evidence="3" id="KW-1185">Reference proteome</keyword>
<gene>
    <name evidence="2" type="ORF">D2V17_00805</name>
</gene>
<name>A0A3A1PI85_9SPHN</name>
<proteinExistence type="predicted"/>
<evidence type="ECO:0000313" key="2">
    <source>
        <dbReference type="EMBL" id="RIV92834.1"/>
    </source>
</evidence>
<accession>A0A3A1PI85</accession>
<protein>
    <recommendedName>
        <fullName evidence="4">Beta-lactamase</fullName>
    </recommendedName>
</protein>
<feature type="region of interest" description="Disordered" evidence="1">
    <location>
        <begin position="205"/>
        <end position="272"/>
    </location>
</feature>
<organism evidence="2 3">
    <name type="scientific">Aurantiacibacter xanthus</name>
    <dbReference type="NCBI Taxonomy" id="1784712"/>
    <lineage>
        <taxon>Bacteria</taxon>
        <taxon>Pseudomonadati</taxon>
        <taxon>Pseudomonadota</taxon>
        <taxon>Alphaproteobacteria</taxon>
        <taxon>Sphingomonadales</taxon>
        <taxon>Erythrobacteraceae</taxon>
        <taxon>Aurantiacibacter</taxon>
    </lineage>
</organism>
<comment type="caution">
    <text evidence="2">The sequence shown here is derived from an EMBL/GenBank/DDBJ whole genome shotgun (WGS) entry which is preliminary data.</text>
</comment>